<reference evidence="7 8" key="1">
    <citation type="submission" date="2020-08" db="EMBL/GenBank/DDBJ databases">
        <title>Functional genomics of gut bacteria from endangered species of beetles.</title>
        <authorList>
            <person name="Carlos-Shanley C."/>
        </authorList>
    </citation>
    <scope>NUCLEOTIDE SEQUENCE [LARGE SCALE GENOMIC DNA]</scope>
    <source>
        <strain evidence="7 8">S00224</strain>
    </source>
</reference>
<keyword evidence="3" id="KW-0479">Metal-binding</keyword>
<dbReference type="Proteomes" id="UP000575241">
    <property type="component" value="Unassembled WGS sequence"/>
</dbReference>
<dbReference type="Pfam" id="PF00753">
    <property type="entry name" value="Lactamase_B"/>
    <property type="match status" value="1"/>
</dbReference>
<evidence type="ECO:0000259" key="6">
    <source>
        <dbReference type="SMART" id="SM00849"/>
    </source>
</evidence>
<dbReference type="InterPro" id="IPR051013">
    <property type="entry name" value="MBL_superfamily_lactonases"/>
</dbReference>
<organism evidence="7 8">
    <name type="scientific">Sphingomonas kyeonggiensis</name>
    <dbReference type="NCBI Taxonomy" id="1268553"/>
    <lineage>
        <taxon>Bacteria</taxon>
        <taxon>Pseudomonadati</taxon>
        <taxon>Pseudomonadota</taxon>
        <taxon>Alphaproteobacteria</taxon>
        <taxon>Sphingomonadales</taxon>
        <taxon>Sphingomonadaceae</taxon>
        <taxon>Sphingomonas</taxon>
    </lineage>
</organism>
<evidence type="ECO:0000256" key="2">
    <source>
        <dbReference type="ARBA" id="ARBA00007749"/>
    </source>
</evidence>
<dbReference type="PANTHER" id="PTHR42978">
    <property type="entry name" value="QUORUM-QUENCHING LACTONASE YTNP-RELATED-RELATED"/>
    <property type="match status" value="1"/>
</dbReference>
<evidence type="ECO:0000256" key="5">
    <source>
        <dbReference type="ARBA" id="ARBA00022833"/>
    </source>
</evidence>
<dbReference type="CDD" id="cd07730">
    <property type="entry name" value="metallo-hydrolase-like_MBL-fold"/>
    <property type="match status" value="1"/>
</dbReference>
<comment type="caution">
    <text evidence="7">The sequence shown here is derived from an EMBL/GenBank/DDBJ whole genome shotgun (WGS) entry which is preliminary data.</text>
</comment>
<evidence type="ECO:0000313" key="8">
    <source>
        <dbReference type="Proteomes" id="UP000575241"/>
    </source>
</evidence>
<proteinExistence type="inferred from homology"/>
<dbReference type="RefSeq" id="WP_184170633.1">
    <property type="nucleotide sequence ID" value="NZ_JACHLN010000004.1"/>
</dbReference>
<dbReference type="InterPro" id="IPR036866">
    <property type="entry name" value="RibonucZ/Hydroxyglut_hydro"/>
</dbReference>
<dbReference type="Gene3D" id="3.60.15.10">
    <property type="entry name" value="Ribonuclease Z/Hydroxyacylglutathione hydrolase-like"/>
    <property type="match status" value="1"/>
</dbReference>
<evidence type="ECO:0000313" key="7">
    <source>
        <dbReference type="EMBL" id="MBB4841264.1"/>
    </source>
</evidence>
<keyword evidence="4 7" id="KW-0378">Hydrolase</keyword>
<evidence type="ECO:0000256" key="4">
    <source>
        <dbReference type="ARBA" id="ARBA00022801"/>
    </source>
</evidence>
<dbReference type="EMBL" id="JACHLN010000004">
    <property type="protein sequence ID" value="MBB4841264.1"/>
    <property type="molecule type" value="Genomic_DNA"/>
</dbReference>
<dbReference type="SUPFAM" id="SSF56281">
    <property type="entry name" value="Metallo-hydrolase/oxidoreductase"/>
    <property type="match status" value="1"/>
</dbReference>
<gene>
    <name evidence="7" type="ORF">HNP52_004361</name>
</gene>
<name>A0A7W7NUW8_9SPHN</name>
<keyword evidence="8" id="KW-1185">Reference proteome</keyword>
<dbReference type="InterPro" id="IPR001279">
    <property type="entry name" value="Metallo-B-lactamas"/>
</dbReference>
<evidence type="ECO:0000256" key="1">
    <source>
        <dbReference type="ARBA" id="ARBA00001947"/>
    </source>
</evidence>
<dbReference type="GO" id="GO:0046872">
    <property type="term" value="F:metal ion binding"/>
    <property type="evidence" value="ECO:0007669"/>
    <property type="project" value="UniProtKB-KW"/>
</dbReference>
<protein>
    <submittedName>
        <fullName evidence="7">Glyoxylase-like metal-dependent hydrolase (Beta-lactamase superfamily II)</fullName>
    </submittedName>
</protein>
<accession>A0A7W7NUW8</accession>
<comment type="cofactor">
    <cofactor evidence="1">
        <name>Zn(2+)</name>
        <dbReference type="ChEBI" id="CHEBI:29105"/>
    </cofactor>
</comment>
<dbReference type="PANTHER" id="PTHR42978:SF2">
    <property type="entry name" value="102 KBASES UNSTABLE REGION: FROM 1 TO 119443"/>
    <property type="match status" value="1"/>
</dbReference>
<feature type="domain" description="Metallo-beta-lactamase" evidence="6">
    <location>
        <begin position="33"/>
        <end position="268"/>
    </location>
</feature>
<sequence length="278" mass="29947">MREVEVRLIRAGHCVHPQRATIRDGSLRPAIFPALSILIVHPQEGPILFDTGYDPAFFAATQPFPERFYRWLTPATLPPGADVASQLRRFGFDPGDVRHLVLSHFHADHIAGTHAFPNAAIHCARAGLDAACSSGRVKALLGGVLPALLPADIAARARFFEDAPRIALPGALQPFAEGADILGDGSLLAVELPGHCPGHWGMVVADSLHGEHFLVADAAWSSDAIRRNMPPPRLTSSLLGHAGRVEQTLAKLHALWQRNPAIRLTPTHCPERAAEAEA</sequence>
<dbReference type="SMART" id="SM00849">
    <property type="entry name" value="Lactamase_B"/>
    <property type="match status" value="1"/>
</dbReference>
<comment type="similarity">
    <text evidence="2">Belongs to the metallo-beta-lactamase superfamily.</text>
</comment>
<evidence type="ECO:0000256" key="3">
    <source>
        <dbReference type="ARBA" id="ARBA00022723"/>
    </source>
</evidence>
<dbReference type="AlphaFoldDB" id="A0A7W7NUW8"/>
<dbReference type="GO" id="GO:0016787">
    <property type="term" value="F:hydrolase activity"/>
    <property type="evidence" value="ECO:0007669"/>
    <property type="project" value="UniProtKB-KW"/>
</dbReference>
<keyword evidence="5" id="KW-0862">Zinc</keyword>